<feature type="repeat" description="ANK" evidence="1">
    <location>
        <begin position="47"/>
        <end position="79"/>
    </location>
</feature>
<dbReference type="SMART" id="SM00248">
    <property type="entry name" value="ANK"/>
    <property type="match status" value="1"/>
</dbReference>
<dbReference type="Proteomes" id="UP000743672">
    <property type="component" value="Unassembled WGS sequence"/>
</dbReference>
<dbReference type="PROSITE" id="PS50297">
    <property type="entry name" value="ANK_REP_REGION"/>
    <property type="match status" value="1"/>
</dbReference>
<keyword evidence="1" id="KW-0040">ANK repeat</keyword>
<dbReference type="SUPFAM" id="SSF48403">
    <property type="entry name" value="Ankyrin repeat"/>
    <property type="match status" value="1"/>
</dbReference>
<name>A0AAW4CBZ4_9STRE</name>
<proteinExistence type="predicted"/>
<dbReference type="Pfam" id="PF00023">
    <property type="entry name" value="Ank"/>
    <property type="match status" value="1"/>
</dbReference>
<comment type="caution">
    <text evidence="2">The sequence shown here is derived from an EMBL/GenBank/DDBJ whole genome shotgun (WGS) entry which is preliminary data.</text>
</comment>
<dbReference type="PROSITE" id="PS50088">
    <property type="entry name" value="ANK_REPEAT"/>
    <property type="match status" value="1"/>
</dbReference>
<sequence length="88" mass="9418">SVLCTFCACVFCCSLAETVILFSLSLLFCLSSTLALSFCNLTLSQNDGCTPLDMACQNGHSAVVELLLSRHADVNKATVRVLQSNVIE</sequence>
<dbReference type="EMBL" id="JACSZI010000160">
    <property type="protein sequence ID" value="MBF9674642.1"/>
    <property type="molecule type" value="Genomic_DNA"/>
</dbReference>
<evidence type="ECO:0000256" key="1">
    <source>
        <dbReference type="PROSITE-ProRule" id="PRU00023"/>
    </source>
</evidence>
<feature type="non-terminal residue" evidence="2">
    <location>
        <position position="1"/>
    </location>
</feature>
<protein>
    <submittedName>
        <fullName evidence="2">Ankyrin repeat domain-containing protein</fullName>
    </submittedName>
</protein>
<dbReference type="AlphaFoldDB" id="A0AAW4CBZ4"/>
<reference evidence="2" key="1">
    <citation type="journal article" date="2020" name="J. Clin. Microbiol.">
        <title>Streptococcus pseudopneumoniae: Use of whole genome sequences to validate methods used for identification.</title>
        <authorList>
            <person name="Jensen C.S."/>
            <person name="Iversen K.H."/>
            <person name="Dargis R."/>
            <person name="Shewmaker P."/>
            <person name="Rasmussen S."/>
            <person name="Christensen J.J."/>
            <person name="Nielsen X.C."/>
        </authorList>
    </citation>
    <scope>NUCLEOTIDE SEQUENCE</scope>
    <source>
        <strain evidence="2">256-03</strain>
    </source>
</reference>
<dbReference type="InterPro" id="IPR002110">
    <property type="entry name" value="Ankyrin_rpt"/>
</dbReference>
<dbReference type="InterPro" id="IPR036770">
    <property type="entry name" value="Ankyrin_rpt-contain_sf"/>
</dbReference>
<evidence type="ECO:0000313" key="3">
    <source>
        <dbReference type="Proteomes" id="UP000743672"/>
    </source>
</evidence>
<dbReference type="Gene3D" id="1.25.40.20">
    <property type="entry name" value="Ankyrin repeat-containing domain"/>
    <property type="match status" value="1"/>
</dbReference>
<feature type="non-terminal residue" evidence="2">
    <location>
        <position position="88"/>
    </location>
</feature>
<accession>A0AAW4CBZ4</accession>
<gene>
    <name evidence="2" type="ORF">IAI20_11610</name>
</gene>
<evidence type="ECO:0000313" key="2">
    <source>
        <dbReference type="EMBL" id="MBF9674642.1"/>
    </source>
</evidence>
<organism evidence="2 3">
    <name type="scientific">Streptococcus pseudopneumoniae</name>
    <dbReference type="NCBI Taxonomy" id="257758"/>
    <lineage>
        <taxon>Bacteria</taxon>
        <taxon>Bacillati</taxon>
        <taxon>Bacillota</taxon>
        <taxon>Bacilli</taxon>
        <taxon>Lactobacillales</taxon>
        <taxon>Streptococcaceae</taxon>
        <taxon>Streptococcus</taxon>
    </lineage>
</organism>